<sequence>MIQMNNSGLTTIDQFNKLTGHEMLHSLICMIRNRSWAVSNRNG</sequence>
<proteinExistence type="predicted"/>
<reference evidence="1" key="1">
    <citation type="submission" date="2019-11" db="EMBL/GenBank/DDBJ databases">
        <authorList>
            <person name="Feng L."/>
        </authorList>
    </citation>
    <scope>NUCLEOTIDE SEQUENCE</scope>
    <source>
        <strain evidence="1">PmerdaeLFYP103</strain>
    </source>
</reference>
<accession>A0A6N3FNW4</accession>
<dbReference type="AlphaFoldDB" id="A0A6N3FNW4"/>
<protein>
    <submittedName>
        <fullName evidence="1">Uncharacterized protein</fullName>
    </submittedName>
</protein>
<dbReference type="EMBL" id="CACRUV010000032">
    <property type="protein sequence ID" value="VYU53690.1"/>
    <property type="molecule type" value="Genomic_DNA"/>
</dbReference>
<name>A0A6N3FNW4_9BACT</name>
<organism evidence="1">
    <name type="scientific">Parabacteroides merdae</name>
    <dbReference type="NCBI Taxonomy" id="46503"/>
    <lineage>
        <taxon>Bacteria</taxon>
        <taxon>Pseudomonadati</taxon>
        <taxon>Bacteroidota</taxon>
        <taxon>Bacteroidia</taxon>
        <taxon>Bacteroidales</taxon>
        <taxon>Tannerellaceae</taxon>
        <taxon>Parabacteroides</taxon>
    </lineage>
</organism>
<evidence type="ECO:0000313" key="1">
    <source>
        <dbReference type="EMBL" id="VYU53690.1"/>
    </source>
</evidence>
<gene>
    <name evidence="1" type="ORF">PMLFYP103_02511</name>
</gene>